<dbReference type="PANTHER" id="PTHR21716:SF64">
    <property type="entry name" value="AI-2 TRANSPORT PROTEIN TQSA"/>
    <property type="match status" value="1"/>
</dbReference>
<feature type="transmembrane region" description="Helical" evidence="6">
    <location>
        <begin position="145"/>
        <end position="164"/>
    </location>
</feature>
<dbReference type="AlphaFoldDB" id="A0A3B0VBC3"/>
<keyword evidence="5 6" id="KW-0472">Membrane</keyword>
<evidence type="ECO:0000313" key="7">
    <source>
        <dbReference type="EMBL" id="VAW36172.1"/>
    </source>
</evidence>
<keyword evidence="3 6" id="KW-0812">Transmembrane</keyword>
<feature type="transmembrane region" description="Helical" evidence="6">
    <location>
        <begin position="198"/>
        <end position="219"/>
    </location>
</feature>
<gene>
    <name evidence="7" type="ORF">MNBD_DELTA02-1107</name>
</gene>
<feature type="transmembrane region" description="Helical" evidence="6">
    <location>
        <begin position="64"/>
        <end position="88"/>
    </location>
</feature>
<name>A0A3B0VBC3_9ZZZZ</name>
<evidence type="ECO:0000256" key="2">
    <source>
        <dbReference type="ARBA" id="ARBA00009773"/>
    </source>
</evidence>
<organism evidence="7">
    <name type="scientific">hydrothermal vent metagenome</name>
    <dbReference type="NCBI Taxonomy" id="652676"/>
    <lineage>
        <taxon>unclassified sequences</taxon>
        <taxon>metagenomes</taxon>
        <taxon>ecological metagenomes</taxon>
    </lineage>
</organism>
<dbReference type="EMBL" id="UOEZ01000037">
    <property type="protein sequence ID" value="VAW36172.1"/>
    <property type="molecule type" value="Genomic_DNA"/>
</dbReference>
<dbReference type="GO" id="GO:0016020">
    <property type="term" value="C:membrane"/>
    <property type="evidence" value="ECO:0007669"/>
    <property type="project" value="UniProtKB-SubCell"/>
</dbReference>
<dbReference type="GO" id="GO:0055085">
    <property type="term" value="P:transmembrane transport"/>
    <property type="evidence" value="ECO:0007669"/>
    <property type="project" value="TreeGrafter"/>
</dbReference>
<dbReference type="Pfam" id="PF01594">
    <property type="entry name" value="AI-2E_transport"/>
    <property type="match status" value="1"/>
</dbReference>
<feature type="transmembrane region" description="Helical" evidence="6">
    <location>
        <begin position="12"/>
        <end position="28"/>
    </location>
</feature>
<protein>
    <submittedName>
        <fullName evidence="7">AI-2 transport protein TqsA</fullName>
    </submittedName>
</protein>
<evidence type="ECO:0000256" key="5">
    <source>
        <dbReference type="ARBA" id="ARBA00023136"/>
    </source>
</evidence>
<evidence type="ECO:0000256" key="6">
    <source>
        <dbReference type="SAM" id="Phobius"/>
    </source>
</evidence>
<comment type="subcellular location">
    <subcellularLocation>
        <location evidence="1">Membrane</location>
        <topology evidence="1">Multi-pass membrane protein</topology>
    </subcellularLocation>
</comment>
<evidence type="ECO:0000256" key="4">
    <source>
        <dbReference type="ARBA" id="ARBA00022989"/>
    </source>
</evidence>
<evidence type="ECO:0000256" key="1">
    <source>
        <dbReference type="ARBA" id="ARBA00004141"/>
    </source>
</evidence>
<keyword evidence="4 6" id="KW-1133">Transmembrane helix</keyword>
<feature type="transmembrane region" description="Helical" evidence="6">
    <location>
        <begin position="291"/>
        <end position="314"/>
    </location>
</feature>
<dbReference type="PANTHER" id="PTHR21716">
    <property type="entry name" value="TRANSMEMBRANE PROTEIN"/>
    <property type="match status" value="1"/>
</dbReference>
<sequence>MQEKIKQAKGGLGFLYVAAAFIITVAGMRAATSILIPFFLSVFVAVMCAPPLYWLKRKGVPTSLAIFIVIVAILGIGFVIVLTIGSSLNDFLSSLPLYQARLQAKTQLFIGWLELSGIKLSSPEVLKAFDPGAAMQMAGGILTGAKSILTKSFFIFLTVIFILLEASSFPKKIRAIAGDTERTLFYFDKFMDNLQRYMAIKTVISLCTGVAVTIWLSILGVDYPVLWGLLAFLLNYIPNIGSIIAAVPPVLLATIQFDLWRVGLVALGYLVVNIVVGSILEPRIMGRGLGISTLVVFLSLVFWGWVFGPIGMLLSVPLTMTAKIALDSNEETRWIAVLMGSDEEAGKG</sequence>
<reference evidence="7" key="1">
    <citation type="submission" date="2018-06" db="EMBL/GenBank/DDBJ databases">
        <authorList>
            <person name="Zhirakovskaya E."/>
        </authorList>
    </citation>
    <scope>NUCLEOTIDE SEQUENCE</scope>
</reference>
<proteinExistence type="inferred from homology"/>
<feature type="transmembrane region" description="Helical" evidence="6">
    <location>
        <begin position="259"/>
        <end position="279"/>
    </location>
</feature>
<feature type="transmembrane region" description="Helical" evidence="6">
    <location>
        <begin position="34"/>
        <end position="55"/>
    </location>
</feature>
<evidence type="ECO:0000256" key="3">
    <source>
        <dbReference type="ARBA" id="ARBA00022692"/>
    </source>
</evidence>
<comment type="similarity">
    <text evidence="2">Belongs to the autoinducer-2 exporter (AI-2E) (TC 2.A.86) family.</text>
</comment>
<feature type="transmembrane region" description="Helical" evidence="6">
    <location>
        <begin position="225"/>
        <end position="247"/>
    </location>
</feature>
<dbReference type="InterPro" id="IPR002549">
    <property type="entry name" value="AI-2E-like"/>
</dbReference>
<accession>A0A3B0VBC3</accession>